<keyword evidence="1" id="KW-1133">Transmembrane helix</keyword>
<keyword evidence="3" id="KW-0808">Transferase</keyword>
<organism evidence="3">
    <name type="scientific">Dyadobacter sp. 676</name>
    <dbReference type="NCBI Taxonomy" id="3088362"/>
    <lineage>
        <taxon>Bacteria</taxon>
        <taxon>Pseudomonadati</taxon>
        <taxon>Bacteroidota</taxon>
        <taxon>Cytophagia</taxon>
        <taxon>Cytophagales</taxon>
        <taxon>Spirosomataceae</taxon>
        <taxon>Dyadobacter</taxon>
    </lineage>
</organism>
<dbReference type="AlphaFoldDB" id="A0AAU8FRI4"/>
<name>A0AAU8FRI4_9BACT</name>
<feature type="transmembrane region" description="Helical" evidence="1">
    <location>
        <begin position="77"/>
        <end position="96"/>
    </location>
</feature>
<dbReference type="CDD" id="cd03801">
    <property type="entry name" value="GT4_PimA-like"/>
    <property type="match status" value="1"/>
</dbReference>
<dbReference type="GO" id="GO:0016757">
    <property type="term" value="F:glycosyltransferase activity"/>
    <property type="evidence" value="ECO:0007669"/>
    <property type="project" value="UniProtKB-KW"/>
</dbReference>
<dbReference type="RefSeq" id="WP_353721890.1">
    <property type="nucleotide sequence ID" value="NZ_CP159289.1"/>
</dbReference>
<evidence type="ECO:0000313" key="3">
    <source>
        <dbReference type="EMBL" id="XCH26600.1"/>
    </source>
</evidence>
<accession>A0AAU8FRI4</accession>
<dbReference type="PANTHER" id="PTHR12526:SF627">
    <property type="entry name" value="D-RHAMNOSYLTRANSFERASE WBPZ"/>
    <property type="match status" value="1"/>
</dbReference>
<dbReference type="EMBL" id="CP159289">
    <property type="protein sequence ID" value="XCH26600.1"/>
    <property type="molecule type" value="Genomic_DNA"/>
</dbReference>
<evidence type="ECO:0000256" key="1">
    <source>
        <dbReference type="SAM" id="Phobius"/>
    </source>
</evidence>
<dbReference type="SUPFAM" id="SSF53756">
    <property type="entry name" value="UDP-Glycosyltransferase/glycogen phosphorylase"/>
    <property type="match status" value="1"/>
</dbReference>
<dbReference type="InterPro" id="IPR001296">
    <property type="entry name" value="Glyco_trans_1"/>
</dbReference>
<evidence type="ECO:0000259" key="2">
    <source>
        <dbReference type="Pfam" id="PF00534"/>
    </source>
</evidence>
<dbReference type="Pfam" id="PF00534">
    <property type="entry name" value="Glycos_transf_1"/>
    <property type="match status" value="1"/>
</dbReference>
<dbReference type="EC" id="2.4.-.-" evidence="3"/>
<dbReference type="Gene3D" id="3.40.50.2000">
    <property type="entry name" value="Glycogen Phosphorylase B"/>
    <property type="match status" value="2"/>
</dbReference>
<keyword evidence="1" id="KW-0472">Membrane</keyword>
<dbReference type="PANTHER" id="PTHR12526">
    <property type="entry name" value="GLYCOSYLTRANSFERASE"/>
    <property type="match status" value="1"/>
</dbReference>
<keyword evidence="3" id="KW-0328">Glycosyltransferase</keyword>
<sequence>MIGSLRNSVDWHVVCREKGDFTRELEKIGISHSVIPLAWDVSPKGTADKLRSVVKFTMNVVLALYLSFYVVTRRVGLIHSNSSVIFIGALVAFFTGRRHLWHLREFVYEDYNLKYNFGRTAFRFWADKAWTLICISKSIYKKRVVETGVTTRSVLIYNGLVSDPPVKRTATRKDIVTLGVVGVIDPAKDQLTAIKAVHLLNTRGYPTRLKIVGEVGAGPYFETLEDYIKAHKLENAVDFTGFSKDVDAIYNSLDITLMCSQNEAMGRVTIESMMRGVPVVAYDSGGSSELIEHERTGLLFKGGEAVLADQIVRLLEDPDLYRRISEQAQEHASANFTVSQYAKNFFNEVTAALAVPE</sequence>
<reference evidence="3" key="1">
    <citation type="submission" date="2024-06" db="EMBL/GenBank/DDBJ databases">
        <title>Sequencing and assembly of the genome of Dyadobacter sp. strain 676, a symbiont of Cyamopsis tetragonoloba.</title>
        <authorList>
            <person name="Guro P."/>
            <person name="Sazanova A."/>
            <person name="Kuznetsova I."/>
            <person name="Belimov A."/>
            <person name="Safronova V."/>
        </authorList>
    </citation>
    <scope>NUCLEOTIDE SEQUENCE</scope>
    <source>
        <strain evidence="3">676</strain>
    </source>
</reference>
<gene>
    <name evidence="3" type="ORF">ABV298_09465</name>
</gene>
<proteinExistence type="predicted"/>
<keyword evidence="1" id="KW-0812">Transmembrane</keyword>
<feature type="transmembrane region" description="Helical" evidence="1">
    <location>
        <begin position="53"/>
        <end position="71"/>
    </location>
</feature>
<feature type="domain" description="Glycosyl transferase family 1" evidence="2">
    <location>
        <begin position="176"/>
        <end position="330"/>
    </location>
</feature>
<protein>
    <submittedName>
        <fullName evidence="3">Glycosyltransferase family 4 protein</fullName>
        <ecNumber evidence="3">2.4.-.-</ecNumber>
    </submittedName>
</protein>